<evidence type="ECO:0000256" key="1">
    <source>
        <dbReference type="SAM" id="Phobius"/>
    </source>
</evidence>
<dbReference type="CDD" id="cd07341">
    <property type="entry name" value="M56_BlaR1_MecR1_like"/>
    <property type="match status" value="1"/>
</dbReference>
<feature type="transmembrane region" description="Helical" evidence="1">
    <location>
        <begin position="89"/>
        <end position="109"/>
    </location>
</feature>
<keyword evidence="1" id="KW-1133">Transmembrane helix</keyword>
<protein>
    <recommendedName>
        <fullName evidence="2">Peptidase M56 domain-containing protein</fullName>
    </recommendedName>
</protein>
<evidence type="ECO:0000259" key="2">
    <source>
        <dbReference type="Pfam" id="PF05569"/>
    </source>
</evidence>
<dbReference type="RefSeq" id="WP_105015273.1">
    <property type="nucleotide sequence ID" value="NZ_MSCN01000001.1"/>
</dbReference>
<feature type="transmembrane region" description="Helical" evidence="1">
    <location>
        <begin position="6"/>
        <end position="22"/>
    </location>
</feature>
<feature type="transmembrane region" description="Helical" evidence="1">
    <location>
        <begin position="268"/>
        <end position="286"/>
    </location>
</feature>
<keyword evidence="1" id="KW-0812">Transmembrane</keyword>
<organism evidence="3 4">
    <name type="scientific">Polaribacter porphyrae</name>
    <dbReference type="NCBI Taxonomy" id="1137780"/>
    <lineage>
        <taxon>Bacteria</taxon>
        <taxon>Pseudomonadati</taxon>
        <taxon>Bacteroidota</taxon>
        <taxon>Flavobacteriia</taxon>
        <taxon>Flavobacteriales</taxon>
        <taxon>Flavobacteriaceae</taxon>
    </lineage>
</organism>
<feature type="domain" description="Peptidase M56" evidence="2">
    <location>
        <begin position="163"/>
        <end position="258"/>
    </location>
</feature>
<dbReference type="Proteomes" id="UP000238882">
    <property type="component" value="Unassembled WGS sequence"/>
</dbReference>
<dbReference type="EMBL" id="MSCN01000001">
    <property type="protein sequence ID" value="PQJ78681.1"/>
    <property type="molecule type" value="Genomic_DNA"/>
</dbReference>
<dbReference type="OrthoDB" id="1522859at2"/>
<dbReference type="InterPro" id="IPR052173">
    <property type="entry name" value="Beta-lactam_resp_regulator"/>
</dbReference>
<name>A0A2S7WN40_9FLAO</name>
<feature type="transmembrane region" description="Helical" evidence="1">
    <location>
        <begin position="34"/>
        <end position="54"/>
    </location>
</feature>
<keyword evidence="4" id="KW-1185">Reference proteome</keyword>
<accession>A0A2S7WN40</accession>
<dbReference type="AlphaFoldDB" id="A0A2S7WN40"/>
<gene>
    <name evidence="3" type="ORF">BTO18_05540</name>
</gene>
<keyword evidence="1" id="KW-0472">Membrane</keyword>
<dbReference type="Pfam" id="PF05569">
    <property type="entry name" value="Peptidase_M56"/>
    <property type="match status" value="1"/>
</dbReference>
<dbReference type="PANTHER" id="PTHR34978:SF3">
    <property type="entry name" value="SLR0241 PROTEIN"/>
    <property type="match status" value="1"/>
</dbReference>
<dbReference type="PANTHER" id="PTHR34978">
    <property type="entry name" value="POSSIBLE SENSOR-TRANSDUCER PROTEIN BLAR"/>
    <property type="match status" value="1"/>
</dbReference>
<proteinExistence type="predicted"/>
<evidence type="ECO:0000313" key="3">
    <source>
        <dbReference type="EMBL" id="PQJ78681.1"/>
    </source>
</evidence>
<reference evidence="3 4" key="1">
    <citation type="submission" date="2016-12" db="EMBL/GenBank/DDBJ databases">
        <title>Trade-off between light-utilization and light-protection in marine flavobacteria.</title>
        <authorList>
            <person name="Kumagai Y."/>
            <person name="Yoshizawa S."/>
            <person name="Kogure K."/>
            <person name="Iwasaki W."/>
        </authorList>
    </citation>
    <scope>NUCLEOTIDE SEQUENCE [LARGE SCALE GENOMIC DNA]</scope>
    <source>
        <strain evidence="3 4">NBRC 108759</strain>
    </source>
</reference>
<dbReference type="InterPro" id="IPR008756">
    <property type="entry name" value="Peptidase_M56"/>
</dbReference>
<evidence type="ECO:0000313" key="4">
    <source>
        <dbReference type="Proteomes" id="UP000238882"/>
    </source>
</evidence>
<sequence>MMLYIIKSILCLSIFLFFYYVFLIKEKANHFKRFYLLGIIVFSLIIPLISFASINKEFIELTAIDKINYKLQDYSTQLIQQPISGEKNIAYTIFWSLYIIGVIIFGIRFGKNIFGLFKKINLNEKIKKTSYTIVLLAEKTAPHSFLNYLFVSKDDFKQNKILAEIFLHEETHIKQKHSLDLICIELVRIIFWLNPLFYLIKKEIKLTHEFLADQNVLKNKYNIVCYQKLLFTYSKGNSKQSLITSSINYSLAKRRIIMMSKPFSRIKIAYRCLFLFPLVYLSLLSFSKSSMASNEVISIFGSSPDKGLKLRVSKETIRVNDVYTTLQDFTITVNETTKNWTEKDFSLYGLDIKVDNDVPNALIQKINVEYHKTKIARASKNGTTDIIYSNGFDELPFTKNKMLQYLVKRGAKFYYKDEPILHKNAFQLLKSKKVKAKILGNITPKELPKIILENL</sequence>
<comment type="caution">
    <text evidence="3">The sequence shown here is derived from an EMBL/GenBank/DDBJ whole genome shotgun (WGS) entry which is preliminary data.</text>
</comment>